<name>A0A316UTY7_9BASI</name>
<feature type="compositionally biased region" description="Low complexity" evidence="1">
    <location>
        <begin position="681"/>
        <end position="690"/>
    </location>
</feature>
<sequence>MSDAASSSSSSGKWGKWGRSAFDKSIKLSDWASGYANAGAAKIGAERFWPRSNDTEEEIAKCERILRAFTVDGITAKDEKEEEVADGKGNIIKKKRKVLKKIPPAAIRNAKGIVIYTAMRSGIAPFGGAGGTGLMMARLSDGSWSAPNSVSPNNLAVGLLLGFDVFNVILLLNTEKAVNSFKTLAKVTMGAEMAIAAGPMGAGTSAETGIDRAPIYSYVQSRGLYAGVEAMAQAFLCRFDENERFYYWPGIKAVDILEGKVRIPPSVYPLHRALKDAETGAAQGGKLERTVYDVVKVPESEVISRINGYKPSPKPSRRPSHHGEGTADGEAQVHDGDAAADEGQELELPDEDEDMLHDGERLRLPPTPAELEALEAAGIPDEEDIRLEQQERAAVYRLEPPPMHHKIRTHWDQHPTKRRLRPTRQLVQGGVWGARAREDPANVPLPPSPWEVPLPPSPELRVEELDEVDGKEKAAFLPPPVRTVGGASPRRSVAADAASEASGSSHTPILPPPRRQDGKGAGAPATTTQDTADNPNEVARGEAAELDGNDSPAPIEHSAESMPGAAPSPGAREEGEETEVPVASNVESESQADAVMEAAAAGEVTEESQPETIAAVAAEGDVEPEPTSAEKQPLQQEDKPTPEEDTPATPQSPMPASTGVSRASSVNSGILPPPPRRPPRSRGGPPTSKA</sequence>
<accession>A0A316UTY7</accession>
<gene>
    <name evidence="3" type="ORF">BDZ90DRAFT_41349</name>
</gene>
<feature type="region of interest" description="Disordered" evidence="1">
    <location>
        <begin position="305"/>
        <end position="334"/>
    </location>
</feature>
<feature type="compositionally biased region" description="Basic and acidic residues" evidence="1">
    <location>
        <begin position="321"/>
        <end position="334"/>
    </location>
</feature>
<dbReference type="PANTHER" id="PTHR15629">
    <property type="entry name" value="SH3YL1 PROTEIN"/>
    <property type="match status" value="1"/>
</dbReference>
<feature type="domain" description="Ysc84 actin-binding" evidence="2">
    <location>
        <begin position="155"/>
        <end position="277"/>
    </location>
</feature>
<proteinExistence type="predicted"/>
<evidence type="ECO:0000313" key="4">
    <source>
        <dbReference type="Proteomes" id="UP000245884"/>
    </source>
</evidence>
<dbReference type="CDD" id="cd11524">
    <property type="entry name" value="SYLF"/>
    <property type="match status" value="1"/>
</dbReference>
<evidence type="ECO:0000256" key="1">
    <source>
        <dbReference type="SAM" id="MobiDB-lite"/>
    </source>
</evidence>
<reference evidence="3 4" key="1">
    <citation type="journal article" date="2018" name="Mol. Biol. Evol.">
        <title>Broad Genomic Sampling Reveals a Smut Pathogenic Ancestry of the Fungal Clade Ustilaginomycotina.</title>
        <authorList>
            <person name="Kijpornyongpan T."/>
            <person name="Mondo S.J."/>
            <person name="Barry K."/>
            <person name="Sandor L."/>
            <person name="Lee J."/>
            <person name="Lipzen A."/>
            <person name="Pangilinan J."/>
            <person name="LaButti K."/>
            <person name="Hainaut M."/>
            <person name="Henrissat B."/>
            <person name="Grigoriev I.V."/>
            <person name="Spatafora J.W."/>
            <person name="Aime M.C."/>
        </authorList>
    </citation>
    <scope>NUCLEOTIDE SEQUENCE [LARGE SCALE GENOMIC DNA]</scope>
    <source>
        <strain evidence="3 4">MCA 5214</strain>
    </source>
</reference>
<dbReference type="RefSeq" id="XP_025361167.1">
    <property type="nucleotide sequence ID" value="XM_025509581.1"/>
</dbReference>
<evidence type="ECO:0000313" key="3">
    <source>
        <dbReference type="EMBL" id="PWN26555.1"/>
    </source>
</evidence>
<dbReference type="AlphaFoldDB" id="A0A316UTY7"/>
<dbReference type="Pfam" id="PF04366">
    <property type="entry name" value="Ysc84"/>
    <property type="match status" value="1"/>
</dbReference>
<feature type="compositionally biased region" description="Polar residues" evidence="1">
    <location>
        <begin position="648"/>
        <end position="668"/>
    </location>
</feature>
<dbReference type="STRING" id="1569628.A0A316UTY7"/>
<dbReference type="OrthoDB" id="10255128at2759"/>
<dbReference type="PANTHER" id="PTHR15629:SF40">
    <property type="entry name" value="YSC84 ACTIN-BINDING DOMAIN-CONTAINING PROTEIN"/>
    <property type="match status" value="1"/>
</dbReference>
<feature type="region of interest" description="Disordered" evidence="1">
    <location>
        <begin position="437"/>
        <end position="690"/>
    </location>
</feature>
<keyword evidence="4" id="KW-1185">Reference proteome</keyword>
<dbReference type="GeneID" id="37031404"/>
<feature type="compositionally biased region" description="Low complexity" evidence="1">
    <location>
        <begin position="589"/>
        <end position="603"/>
    </location>
</feature>
<protein>
    <submittedName>
        <fullName evidence="3">DUF500-domain-containing protein</fullName>
    </submittedName>
</protein>
<organism evidence="3 4">
    <name type="scientific">Jaminaea rosea</name>
    <dbReference type="NCBI Taxonomy" id="1569628"/>
    <lineage>
        <taxon>Eukaryota</taxon>
        <taxon>Fungi</taxon>
        <taxon>Dikarya</taxon>
        <taxon>Basidiomycota</taxon>
        <taxon>Ustilaginomycotina</taxon>
        <taxon>Exobasidiomycetes</taxon>
        <taxon>Microstromatales</taxon>
        <taxon>Microstromatales incertae sedis</taxon>
        <taxon>Jaminaea</taxon>
    </lineage>
</organism>
<dbReference type="InterPro" id="IPR051702">
    <property type="entry name" value="SH3_domain_YSC84-like"/>
</dbReference>
<evidence type="ECO:0000259" key="2">
    <source>
        <dbReference type="Pfam" id="PF04366"/>
    </source>
</evidence>
<dbReference type="InterPro" id="IPR007461">
    <property type="entry name" value="Ysc84_actin-binding"/>
</dbReference>
<dbReference type="EMBL" id="KZ819671">
    <property type="protein sequence ID" value="PWN26555.1"/>
    <property type="molecule type" value="Genomic_DNA"/>
</dbReference>
<feature type="compositionally biased region" description="Polar residues" evidence="1">
    <location>
        <begin position="525"/>
        <end position="534"/>
    </location>
</feature>
<feature type="compositionally biased region" description="Low complexity" evidence="1">
    <location>
        <begin position="492"/>
        <end position="505"/>
    </location>
</feature>
<dbReference type="Proteomes" id="UP000245884">
    <property type="component" value="Unassembled WGS sequence"/>
</dbReference>
<feature type="compositionally biased region" description="Pro residues" evidence="1">
    <location>
        <begin position="443"/>
        <end position="458"/>
    </location>
</feature>
<feature type="compositionally biased region" description="Basic and acidic residues" evidence="1">
    <location>
        <begin position="460"/>
        <end position="474"/>
    </location>
</feature>
<dbReference type="GO" id="GO:0035091">
    <property type="term" value="F:phosphatidylinositol binding"/>
    <property type="evidence" value="ECO:0007669"/>
    <property type="project" value="TreeGrafter"/>
</dbReference>